<accession>I0AJQ6</accession>
<keyword evidence="7" id="KW-1185">Reference proteome</keyword>
<keyword evidence="6" id="KW-0449">Lipoprotein</keyword>
<sequence length="227" mass="25686">MNNILESRKIFKSYQNNRKLKLEVLKDISLSIERNKISVIVGASGAGKSTLLHILSGLDRPDSGEVLFESENIFNYTDEKLSNFRNRNIGFVFQFHHLLPEFTAAENVAIPRMAAGAKFNEAISRADELLELVGLFDRKDHKPSELSGGEQQRVAVARALVNDPKIIFADEPTGNLDSKNSESIHQLIIRLRDEFNKTFVIVTHNPDLMNLADRIFEIKDGRLINQQ</sequence>
<keyword evidence="3 6" id="KW-0067">ATP-binding</keyword>
<dbReference type="Proteomes" id="UP000007394">
    <property type="component" value="Chromosome"/>
</dbReference>
<evidence type="ECO:0000259" key="5">
    <source>
        <dbReference type="PROSITE" id="PS50893"/>
    </source>
</evidence>
<organism evidence="6 7">
    <name type="scientific">Ignavibacterium album (strain DSM 19864 / JCM 16511 / NBRC 101810 / Mat9-16)</name>
    <dbReference type="NCBI Taxonomy" id="945713"/>
    <lineage>
        <taxon>Bacteria</taxon>
        <taxon>Pseudomonadati</taxon>
        <taxon>Ignavibacteriota</taxon>
        <taxon>Ignavibacteria</taxon>
        <taxon>Ignavibacteriales</taxon>
        <taxon>Ignavibacteriaceae</taxon>
        <taxon>Ignavibacterium</taxon>
    </lineage>
</organism>
<evidence type="ECO:0000256" key="3">
    <source>
        <dbReference type="ARBA" id="ARBA00022840"/>
    </source>
</evidence>
<evidence type="ECO:0000256" key="2">
    <source>
        <dbReference type="ARBA" id="ARBA00022741"/>
    </source>
</evidence>
<dbReference type="RefSeq" id="WP_014560366.1">
    <property type="nucleotide sequence ID" value="NC_017464.1"/>
</dbReference>
<dbReference type="GO" id="GO:0022857">
    <property type="term" value="F:transmembrane transporter activity"/>
    <property type="evidence" value="ECO:0007669"/>
    <property type="project" value="TreeGrafter"/>
</dbReference>
<name>I0AJQ6_IGNAJ</name>
<dbReference type="GO" id="GO:0098796">
    <property type="term" value="C:membrane protein complex"/>
    <property type="evidence" value="ECO:0007669"/>
    <property type="project" value="UniProtKB-ARBA"/>
</dbReference>
<dbReference type="PROSITE" id="PS50893">
    <property type="entry name" value="ABC_TRANSPORTER_2"/>
    <property type="match status" value="1"/>
</dbReference>
<dbReference type="STRING" id="945713.IALB_1505"/>
<dbReference type="InterPro" id="IPR017871">
    <property type="entry name" value="ABC_transporter-like_CS"/>
</dbReference>
<dbReference type="InterPro" id="IPR015854">
    <property type="entry name" value="ABC_transpr_LolD-like"/>
</dbReference>
<dbReference type="PATRIC" id="fig|945713.3.peg.1505"/>
<dbReference type="eggNOG" id="COG1136">
    <property type="taxonomic scope" value="Bacteria"/>
</dbReference>
<comment type="similarity">
    <text evidence="4">Belongs to the ABC transporter superfamily. Macrolide exporter (TC 3.A.1.122) family.</text>
</comment>
<evidence type="ECO:0000313" key="6">
    <source>
        <dbReference type="EMBL" id="AFH49213.1"/>
    </source>
</evidence>
<dbReference type="InterPro" id="IPR017911">
    <property type="entry name" value="MacB-like_ATP-bd"/>
</dbReference>
<dbReference type="HOGENOM" id="CLU_000604_1_22_10"/>
<dbReference type="PANTHER" id="PTHR24220:SF689">
    <property type="entry name" value="LIPOPROTEIN-RELEASING SYSTEM ATP-BINDING PROTEIN LOLD"/>
    <property type="match status" value="1"/>
</dbReference>
<dbReference type="InterPro" id="IPR027417">
    <property type="entry name" value="P-loop_NTPase"/>
</dbReference>
<dbReference type="GO" id="GO:0005886">
    <property type="term" value="C:plasma membrane"/>
    <property type="evidence" value="ECO:0007669"/>
    <property type="project" value="TreeGrafter"/>
</dbReference>
<dbReference type="PROSITE" id="PS00211">
    <property type="entry name" value="ABC_TRANSPORTER_1"/>
    <property type="match status" value="1"/>
</dbReference>
<dbReference type="AlphaFoldDB" id="I0AJQ6"/>
<dbReference type="SUPFAM" id="SSF52540">
    <property type="entry name" value="P-loop containing nucleoside triphosphate hydrolases"/>
    <property type="match status" value="1"/>
</dbReference>
<dbReference type="EMBL" id="CP003418">
    <property type="protein sequence ID" value="AFH49213.1"/>
    <property type="molecule type" value="Genomic_DNA"/>
</dbReference>
<keyword evidence="2" id="KW-0547">Nucleotide-binding</keyword>
<dbReference type="SMART" id="SM00382">
    <property type="entry name" value="AAA"/>
    <property type="match status" value="1"/>
</dbReference>
<protein>
    <submittedName>
        <fullName evidence="6">Lipoprotein-releasing system ATP-binding protein</fullName>
    </submittedName>
</protein>
<gene>
    <name evidence="6" type="ordered locus">IALB_1505</name>
</gene>
<dbReference type="InterPro" id="IPR003593">
    <property type="entry name" value="AAA+_ATPase"/>
</dbReference>
<dbReference type="KEGG" id="ial:IALB_1505"/>
<dbReference type="FunFam" id="3.40.50.300:FF:000032">
    <property type="entry name" value="Export ABC transporter ATP-binding protein"/>
    <property type="match status" value="1"/>
</dbReference>
<proteinExistence type="inferred from homology"/>
<reference evidence="6 7" key="1">
    <citation type="journal article" date="2012" name="Front. Microbiol.">
        <title>Complete genome of Ignavibacterium album, a metabolically versatile, flagellated, facultative anaerobe from the phylum Chlorobi.</title>
        <authorList>
            <person name="Liu Z."/>
            <person name="Frigaard N.-U."/>
            <person name="Vogl K."/>
            <person name="Iino T."/>
            <person name="Ohkuma M."/>
            <person name="Overmann J."/>
            <person name="Bryant D.A."/>
        </authorList>
    </citation>
    <scope>NUCLEOTIDE SEQUENCE [LARGE SCALE GENOMIC DNA]</scope>
    <source>
        <strain evidence="7">DSM 19864 / JCM 16511 / NBRC 101810 / Mat9-16</strain>
    </source>
</reference>
<feature type="domain" description="ABC transporter" evidence="5">
    <location>
        <begin position="5"/>
        <end position="227"/>
    </location>
</feature>
<dbReference type="Gene3D" id="3.40.50.300">
    <property type="entry name" value="P-loop containing nucleotide triphosphate hydrolases"/>
    <property type="match status" value="1"/>
</dbReference>
<dbReference type="Pfam" id="PF00005">
    <property type="entry name" value="ABC_tran"/>
    <property type="match status" value="1"/>
</dbReference>
<dbReference type="PANTHER" id="PTHR24220">
    <property type="entry name" value="IMPORT ATP-BINDING PROTEIN"/>
    <property type="match status" value="1"/>
</dbReference>
<keyword evidence="1" id="KW-0813">Transport</keyword>
<dbReference type="OrthoDB" id="1114670at2"/>
<dbReference type="GO" id="GO:0016887">
    <property type="term" value="F:ATP hydrolysis activity"/>
    <property type="evidence" value="ECO:0007669"/>
    <property type="project" value="InterPro"/>
</dbReference>
<evidence type="ECO:0000256" key="1">
    <source>
        <dbReference type="ARBA" id="ARBA00022448"/>
    </source>
</evidence>
<dbReference type="InterPro" id="IPR003439">
    <property type="entry name" value="ABC_transporter-like_ATP-bd"/>
</dbReference>
<evidence type="ECO:0000313" key="7">
    <source>
        <dbReference type="Proteomes" id="UP000007394"/>
    </source>
</evidence>
<dbReference type="CDD" id="cd03255">
    <property type="entry name" value="ABC_MJ0796_LolCDE_FtsE"/>
    <property type="match status" value="1"/>
</dbReference>
<dbReference type="GO" id="GO:0005524">
    <property type="term" value="F:ATP binding"/>
    <property type="evidence" value="ECO:0007669"/>
    <property type="project" value="UniProtKB-KW"/>
</dbReference>
<evidence type="ECO:0000256" key="4">
    <source>
        <dbReference type="ARBA" id="ARBA00038388"/>
    </source>
</evidence>